<evidence type="ECO:0000256" key="6">
    <source>
        <dbReference type="ARBA" id="ARBA00022683"/>
    </source>
</evidence>
<dbReference type="RefSeq" id="WP_177165612.1">
    <property type="nucleotide sequence ID" value="NZ_FOHA01000001.1"/>
</dbReference>
<proteinExistence type="predicted"/>
<keyword evidence="7" id="KW-0418">Kinase</keyword>
<feature type="domain" description="PTS EIIA type-4" evidence="8">
    <location>
        <begin position="2"/>
        <end position="123"/>
    </location>
</feature>
<evidence type="ECO:0000256" key="7">
    <source>
        <dbReference type="ARBA" id="ARBA00022777"/>
    </source>
</evidence>
<sequence>MKPKLIVMSHGLMAQETLKSAQMIVGEIDGAVAISMLEADGLEVTTDKLRVALEKIGTEDVVILVDLLGGTPSNVAVKAFFEQKNIEVVTGLNLSLVIEYAVSPLTSALEMAEYLATVGKDSIQKVERLSNDFDEEDEYEED</sequence>
<dbReference type="InterPro" id="IPR004701">
    <property type="entry name" value="PTS_EIIA_man-typ"/>
</dbReference>
<dbReference type="CDD" id="cd00006">
    <property type="entry name" value="PTS_IIA_man"/>
    <property type="match status" value="1"/>
</dbReference>
<organism evidence="9 10">
    <name type="scientific">Isobaculum melis</name>
    <dbReference type="NCBI Taxonomy" id="142588"/>
    <lineage>
        <taxon>Bacteria</taxon>
        <taxon>Bacillati</taxon>
        <taxon>Bacillota</taxon>
        <taxon>Bacilli</taxon>
        <taxon>Lactobacillales</taxon>
        <taxon>Carnobacteriaceae</taxon>
        <taxon>Isobaculum</taxon>
    </lineage>
</organism>
<dbReference type="STRING" id="142588.SAMN04488559_10138"/>
<dbReference type="InterPro" id="IPR033887">
    <property type="entry name" value="PTS_IIA_man"/>
</dbReference>
<dbReference type="Gene3D" id="3.40.50.510">
    <property type="entry name" value="Phosphotransferase system, mannose-type IIA component"/>
    <property type="match status" value="1"/>
</dbReference>
<keyword evidence="2" id="KW-0813">Transport</keyword>
<keyword evidence="3" id="KW-0963">Cytoplasm</keyword>
<dbReference type="InterPro" id="IPR051471">
    <property type="entry name" value="Bacterial_PTS_sugar_comp"/>
</dbReference>
<evidence type="ECO:0000313" key="10">
    <source>
        <dbReference type="Proteomes" id="UP000198948"/>
    </source>
</evidence>
<dbReference type="PANTHER" id="PTHR33799:SF1">
    <property type="entry name" value="PTS SYSTEM MANNOSE-SPECIFIC EIIAB COMPONENT-RELATED"/>
    <property type="match status" value="1"/>
</dbReference>
<dbReference type="SUPFAM" id="SSF53062">
    <property type="entry name" value="PTS system fructose IIA component-like"/>
    <property type="match status" value="1"/>
</dbReference>
<evidence type="ECO:0000256" key="2">
    <source>
        <dbReference type="ARBA" id="ARBA00022448"/>
    </source>
</evidence>
<dbReference type="GO" id="GO:0009401">
    <property type="term" value="P:phosphoenolpyruvate-dependent sugar phosphotransferase system"/>
    <property type="evidence" value="ECO:0007669"/>
    <property type="project" value="UniProtKB-KW"/>
</dbReference>
<dbReference type="InterPro" id="IPR036662">
    <property type="entry name" value="PTS_EIIA_man-typ_sf"/>
</dbReference>
<keyword evidence="4" id="KW-0762">Sugar transport</keyword>
<evidence type="ECO:0000256" key="4">
    <source>
        <dbReference type="ARBA" id="ARBA00022597"/>
    </source>
</evidence>
<gene>
    <name evidence="9" type="ORF">SAMN04488559_10138</name>
</gene>
<reference evidence="9 10" key="1">
    <citation type="submission" date="2016-10" db="EMBL/GenBank/DDBJ databases">
        <authorList>
            <person name="de Groot N.N."/>
        </authorList>
    </citation>
    <scope>NUCLEOTIDE SEQUENCE [LARGE SCALE GENOMIC DNA]</scope>
    <source>
        <strain evidence="9 10">DSM 13760</strain>
    </source>
</reference>
<dbReference type="PROSITE" id="PS51096">
    <property type="entry name" value="PTS_EIIA_TYPE_4"/>
    <property type="match status" value="1"/>
</dbReference>
<dbReference type="PANTHER" id="PTHR33799">
    <property type="entry name" value="PTS PERMEASE-RELATED-RELATED"/>
    <property type="match status" value="1"/>
</dbReference>
<keyword evidence="10" id="KW-1185">Reference proteome</keyword>
<name>A0A1H9PNQ5_9LACT</name>
<evidence type="ECO:0000256" key="5">
    <source>
        <dbReference type="ARBA" id="ARBA00022679"/>
    </source>
</evidence>
<evidence type="ECO:0000313" key="9">
    <source>
        <dbReference type="EMBL" id="SER49787.1"/>
    </source>
</evidence>
<keyword evidence="5" id="KW-0808">Transferase</keyword>
<evidence type="ECO:0000259" key="8">
    <source>
        <dbReference type="PROSITE" id="PS51096"/>
    </source>
</evidence>
<comment type="subcellular location">
    <subcellularLocation>
        <location evidence="1">Cytoplasm</location>
    </subcellularLocation>
</comment>
<dbReference type="GO" id="GO:0016301">
    <property type="term" value="F:kinase activity"/>
    <property type="evidence" value="ECO:0007669"/>
    <property type="project" value="UniProtKB-KW"/>
</dbReference>
<dbReference type="Proteomes" id="UP000198948">
    <property type="component" value="Unassembled WGS sequence"/>
</dbReference>
<dbReference type="AlphaFoldDB" id="A0A1H9PNQ5"/>
<dbReference type="Pfam" id="PF03610">
    <property type="entry name" value="EIIA-man"/>
    <property type="match status" value="1"/>
</dbReference>
<accession>A0A1H9PNQ5</accession>
<dbReference type="GO" id="GO:0005737">
    <property type="term" value="C:cytoplasm"/>
    <property type="evidence" value="ECO:0007669"/>
    <property type="project" value="UniProtKB-SubCell"/>
</dbReference>
<dbReference type="EMBL" id="FOHA01000001">
    <property type="protein sequence ID" value="SER49787.1"/>
    <property type="molecule type" value="Genomic_DNA"/>
</dbReference>
<evidence type="ECO:0000256" key="3">
    <source>
        <dbReference type="ARBA" id="ARBA00022490"/>
    </source>
</evidence>
<dbReference type="GO" id="GO:0016020">
    <property type="term" value="C:membrane"/>
    <property type="evidence" value="ECO:0007669"/>
    <property type="project" value="InterPro"/>
</dbReference>
<evidence type="ECO:0000256" key="1">
    <source>
        <dbReference type="ARBA" id="ARBA00004496"/>
    </source>
</evidence>
<protein>
    <submittedName>
        <fullName evidence="9">PTS system, mannose-specific IIA component</fullName>
    </submittedName>
</protein>
<keyword evidence="6" id="KW-0598">Phosphotransferase system</keyword>